<feature type="domain" description="Fibronectin type-III" evidence="2">
    <location>
        <begin position="5"/>
        <end position="102"/>
    </location>
</feature>
<dbReference type="InterPro" id="IPR036770">
    <property type="entry name" value="Ankyrin_rpt-contain_sf"/>
</dbReference>
<dbReference type="PANTHER" id="PTHR24183">
    <property type="entry name" value="FIBRONECTIN TYPE 3 AND ANKYRIN REPEAT DOMAINS PROTEIN 1"/>
    <property type="match status" value="1"/>
</dbReference>
<accession>A0A8B8AF92</accession>
<dbReference type="PANTHER" id="PTHR24183:SF1">
    <property type="entry name" value="FIBRONECTIN TYPE 3 AND ANKYRIN REPEAT DOMAINS PROTEIN 1"/>
    <property type="match status" value="1"/>
</dbReference>
<proteinExistence type="predicted"/>
<dbReference type="SMART" id="SM00248">
    <property type="entry name" value="ANK"/>
    <property type="match status" value="5"/>
</dbReference>
<dbReference type="InterPro" id="IPR002110">
    <property type="entry name" value="Ankyrin_rpt"/>
</dbReference>
<dbReference type="OrthoDB" id="9995210at2759"/>
<name>A0A8B8AF92_CRAVI</name>
<dbReference type="KEGG" id="cvn:111100801"/>
<organism evidence="3 4">
    <name type="scientific">Crassostrea virginica</name>
    <name type="common">Eastern oyster</name>
    <dbReference type="NCBI Taxonomy" id="6565"/>
    <lineage>
        <taxon>Eukaryota</taxon>
        <taxon>Metazoa</taxon>
        <taxon>Spiralia</taxon>
        <taxon>Lophotrochozoa</taxon>
        <taxon>Mollusca</taxon>
        <taxon>Bivalvia</taxon>
        <taxon>Autobranchia</taxon>
        <taxon>Pteriomorphia</taxon>
        <taxon>Ostreida</taxon>
        <taxon>Ostreoidea</taxon>
        <taxon>Ostreidae</taxon>
        <taxon>Crassostrea</taxon>
    </lineage>
</organism>
<feature type="repeat" description="ANK" evidence="1">
    <location>
        <begin position="283"/>
        <end position="315"/>
    </location>
</feature>
<evidence type="ECO:0000313" key="4">
    <source>
        <dbReference type="RefSeq" id="XP_022288624.1"/>
    </source>
</evidence>
<dbReference type="Gene3D" id="2.60.40.10">
    <property type="entry name" value="Immunoglobulins"/>
    <property type="match status" value="1"/>
</dbReference>
<dbReference type="PROSITE" id="PS50297">
    <property type="entry name" value="ANK_REP_REGION"/>
    <property type="match status" value="4"/>
</dbReference>
<dbReference type="AlphaFoldDB" id="A0A8B8AF92"/>
<gene>
    <name evidence="4" type="primary">LOC111100801</name>
</gene>
<dbReference type="RefSeq" id="XP_022288624.1">
    <property type="nucleotide sequence ID" value="XM_022432916.1"/>
</dbReference>
<dbReference type="Proteomes" id="UP000694844">
    <property type="component" value="Chromosome 6"/>
</dbReference>
<evidence type="ECO:0000259" key="2">
    <source>
        <dbReference type="PROSITE" id="PS50853"/>
    </source>
</evidence>
<dbReference type="PRINTS" id="PR01415">
    <property type="entry name" value="ANKYRIN"/>
</dbReference>
<reference evidence="4" key="1">
    <citation type="submission" date="2025-08" db="UniProtKB">
        <authorList>
            <consortium name="RefSeq"/>
        </authorList>
    </citation>
    <scope>IDENTIFICATION</scope>
    <source>
        <tissue evidence="4">Whole sample</tissue>
    </source>
</reference>
<dbReference type="CDD" id="cd00063">
    <property type="entry name" value="FN3"/>
    <property type="match status" value="1"/>
</dbReference>
<dbReference type="SUPFAM" id="SSF48403">
    <property type="entry name" value="Ankyrin repeat"/>
    <property type="match status" value="1"/>
</dbReference>
<dbReference type="InterPro" id="IPR003961">
    <property type="entry name" value="FN3_dom"/>
</dbReference>
<dbReference type="GO" id="GO:0042981">
    <property type="term" value="P:regulation of apoptotic process"/>
    <property type="evidence" value="ECO:0007669"/>
    <property type="project" value="TreeGrafter"/>
</dbReference>
<dbReference type="Gene3D" id="1.25.40.20">
    <property type="entry name" value="Ankyrin repeat-containing domain"/>
    <property type="match status" value="3"/>
</dbReference>
<dbReference type="PROSITE" id="PS50853">
    <property type="entry name" value="FN3"/>
    <property type="match status" value="1"/>
</dbReference>
<dbReference type="SUPFAM" id="SSF49265">
    <property type="entry name" value="Fibronectin type III"/>
    <property type="match status" value="1"/>
</dbReference>
<dbReference type="PROSITE" id="PS50088">
    <property type="entry name" value="ANK_REPEAT"/>
    <property type="match status" value="4"/>
</dbReference>
<keyword evidence="3" id="KW-1185">Reference proteome</keyword>
<feature type="repeat" description="ANK" evidence="1">
    <location>
        <begin position="215"/>
        <end position="247"/>
    </location>
</feature>
<feature type="repeat" description="ANK" evidence="1">
    <location>
        <begin position="141"/>
        <end position="181"/>
    </location>
</feature>
<feature type="repeat" description="ANK" evidence="1">
    <location>
        <begin position="182"/>
        <end position="214"/>
    </location>
</feature>
<dbReference type="Pfam" id="PF12796">
    <property type="entry name" value="Ank_2"/>
    <property type="match status" value="2"/>
</dbReference>
<dbReference type="GO" id="GO:0005634">
    <property type="term" value="C:nucleus"/>
    <property type="evidence" value="ECO:0007669"/>
    <property type="project" value="TreeGrafter"/>
</dbReference>
<evidence type="ECO:0000256" key="1">
    <source>
        <dbReference type="PROSITE-ProRule" id="PRU00023"/>
    </source>
</evidence>
<dbReference type="InterPro" id="IPR013783">
    <property type="entry name" value="Ig-like_fold"/>
</dbReference>
<dbReference type="GeneID" id="111100801"/>
<sequence>MPLSRPPPPVVGKVTHYSIELFWNEALDKAKEEVGGKEMVKVCVQEQDRHNTWGNVYTGYAHSHTITGAEPQTTYKYRIRFMSNEENSEWSPHLTVSTTKEPLNGEHLHRAIIREDLTEIEKILETGLMPKDVPIDVPDKYGFTGLMQASQKGYTERDLGAEESIMEILIRYGADVNAKNDSGKTALMLACFAGQFDAVKLLRANGAKYDDYDRGGSTPIHWAVDGGNTRLIEWIIKDGADVNLKDHSHGWTPLIRCASVNGNRNVALTLLVCGAEVNIQDKDGKTALMVAIINGHQDLVELLLQKNADITVKNLFGKTAYDMAHSMERRKIARTIEDYVQSKGIKVKGAILA</sequence>
<protein>
    <submittedName>
        <fullName evidence="4">Fibronectin type 3 and ankyrin repeat domains 1 protein-like isoform X1</fullName>
    </submittedName>
</protein>
<dbReference type="InterPro" id="IPR036116">
    <property type="entry name" value="FN3_sf"/>
</dbReference>
<evidence type="ECO:0000313" key="3">
    <source>
        <dbReference type="Proteomes" id="UP000694844"/>
    </source>
</evidence>
<keyword evidence="1" id="KW-0040">ANK repeat</keyword>